<feature type="transmembrane region" description="Helical" evidence="6">
    <location>
        <begin position="230"/>
        <end position="253"/>
    </location>
</feature>
<evidence type="ECO:0000256" key="5">
    <source>
        <dbReference type="ARBA" id="ARBA00023136"/>
    </source>
</evidence>
<organism evidence="7 8">
    <name type="scientific">Amycolatopsis acidicola</name>
    <dbReference type="NCBI Taxonomy" id="2596893"/>
    <lineage>
        <taxon>Bacteria</taxon>
        <taxon>Bacillati</taxon>
        <taxon>Actinomycetota</taxon>
        <taxon>Actinomycetes</taxon>
        <taxon>Pseudonocardiales</taxon>
        <taxon>Pseudonocardiaceae</taxon>
        <taxon>Amycolatopsis</taxon>
    </lineage>
</organism>
<feature type="transmembrane region" description="Helical" evidence="6">
    <location>
        <begin position="158"/>
        <end position="179"/>
    </location>
</feature>
<dbReference type="EMBL" id="VMNW02000026">
    <property type="protein sequence ID" value="KAA9159995.1"/>
    <property type="molecule type" value="Genomic_DNA"/>
</dbReference>
<dbReference type="Pfam" id="PF07690">
    <property type="entry name" value="MFS_1"/>
    <property type="match status" value="1"/>
</dbReference>
<protein>
    <submittedName>
        <fullName evidence="7">MFS transporter</fullName>
    </submittedName>
</protein>
<comment type="subcellular location">
    <subcellularLocation>
        <location evidence="1">Cell membrane</location>
        <topology evidence="1">Multi-pass membrane protein</topology>
    </subcellularLocation>
</comment>
<feature type="transmembrane region" description="Helical" evidence="6">
    <location>
        <begin position="200"/>
        <end position="224"/>
    </location>
</feature>
<keyword evidence="2" id="KW-1003">Cell membrane</keyword>
<evidence type="ECO:0000256" key="6">
    <source>
        <dbReference type="SAM" id="Phobius"/>
    </source>
</evidence>
<keyword evidence="5 6" id="KW-0472">Membrane</keyword>
<sequence>MLSRYLAGATAARTGDEMSGPALLLLGLAATGSPVTASALLAGLTASSAIGGPVFGTVLDRSRRPGRLLAVTLAAYALGLSAIVATLGHVPTAAVVALAVLTGLFNPAIAGGWTAQLPHGRDLSRTTALDALTYSFASLTGPAFAALIAGWLGAGTALATAVGLVVLALPSAWSLPAGTPHTGKTSWTAGFTAIFAHRPLLRATVASTVSYVGVGMFVVCLPLIGEQRFGAATLGTLLLTVVAVASLLANGFLARKPWPWRPDTLLLCSTFVLAASYALAALPGPAIVFAAALSGIGEGPQLVALMGIRHREAPTALRGRVFTTGASLKVTGFALGSALAGPLAGHSVTMCLWVAAAIGLVAGASGLALRTPSPARAA</sequence>
<gene>
    <name evidence="7" type="ORF">FPZ12_019075</name>
</gene>
<feature type="transmembrane region" description="Helical" evidence="6">
    <location>
        <begin position="347"/>
        <end position="369"/>
    </location>
</feature>
<name>A0A5N0V1V9_9PSEU</name>
<evidence type="ECO:0000256" key="4">
    <source>
        <dbReference type="ARBA" id="ARBA00022989"/>
    </source>
</evidence>
<dbReference type="InterPro" id="IPR011701">
    <property type="entry name" value="MFS"/>
</dbReference>
<dbReference type="PANTHER" id="PTHR23513">
    <property type="entry name" value="INTEGRAL MEMBRANE EFFLUX PROTEIN-RELATED"/>
    <property type="match status" value="1"/>
</dbReference>
<feature type="transmembrane region" description="Helical" evidence="6">
    <location>
        <begin position="320"/>
        <end position="341"/>
    </location>
</feature>
<evidence type="ECO:0000313" key="8">
    <source>
        <dbReference type="Proteomes" id="UP000319769"/>
    </source>
</evidence>
<feature type="transmembrane region" description="Helical" evidence="6">
    <location>
        <begin position="93"/>
        <end position="115"/>
    </location>
</feature>
<keyword evidence="3 6" id="KW-0812">Transmembrane</keyword>
<dbReference type="Proteomes" id="UP000319769">
    <property type="component" value="Unassembled WGS sequence"/>
</dbReference>
<dbReference type="InterPro" id="IPR036259">
    <property type="entry name" value="MFS_trans_sf"/>
</dbReference>
<accession>A0A5N0V1V9</accession>
<keyword evidence="8" id="KW-1185">Reference proteome</keyword>
<evidence type="ECO:0000256" key="2">
    <source>
        <dbReference type="ARBA" id="ARBA00022475"/>
    </source>
</evidence>
<proteinExistence type="predicted"/>
<reference evidence="7" key="1">
    <citation type="submission" date="2019-09" db="EMBL/GenBank/DDBJ databases">
        <authorList>
            <person name="Teo W.F.A."/>
            <person name="Duangmal K."/>
        </authorList>
    </citation>
    <scope>NUCLEOTIDE SEQUENCE [LARGE SCALE GENOMIC DNA]</scope>
    <source>
        <strain evidence="7">K81G1</strain>
    </source>
</reference>
<dbReference type="OrthoDB" id="3690525at2"/>
<feature type="transmembrane region" description="Helical" evidence="6">
    <location>
        <begin position="127"/>
        <end position="152"/>
    </location>
</feature>
<keyword evidence="4 6" id="KW-1133">Transmembrane helix</keyword>
<dbReference type="Gene3D" id="1.20.1250.20">
    <property type="entry name" value="MFS general substrate transporter like domains"/>
    <property type="match status" value="1"/>
</dbReference>
<dbReference type="SUPFAM" id="SSF103473">
    <property type="entry name" value="MFS general substrate transporter"/>
    <property type="match status" value="1"/>
</dbReference>
<dbReference type="AlphaFoldDB" id="A0A5N0V1V9"/>
<dbReference type="PANTHER" id="PTHR23513:SF11">
    <property type="entry name" value="STAPHYLOFERRIN A TRANSPORTER"/>
    <property type="match status" value="1"/>
</dbReference>
<comment type="caution">
    <text evidence="7">The sequence shown here is derived from an EMBL/GenBank/DDBJ whole genome shotgun (WGS) entry which is preliminary data.</text>
</comment>
<dbReference type="GO" id="GO:0022857">
    <property type="term" value="F:transmembrane transporter activity"/>
    <property type="evidence" value="ECO:0007669"/>
    <property type="project" value="InterPro"/>
</dbReference>
<evidence type="ECO:0000256" key="1">
    <source>
        <dbReference type="ARBA" id="ARBA00004651"/>
    </source>
</evidence>
<evidence type="ECO:0000256" key="3">
    <source>
        <dbReference type="ARBA" id="ARBA00022692"/>
    </source>
</evidence>
<evidence type="ECO:0000313" key="7">
    <source>
        <dbReference type="EMBL" id="KAA9159995.1"/>
    </source>
</evidence>
<feature type="transmembrane region" description="Helical" evidence="6">
    <location>
        <begin position="68"/>
        <end position="87"/>
    </location>
</feature>
<dbReference type="GO" id="GO:0005886">
    <property type="term" value="C:plasma membrane"/>
    <property type="evidence" value="ECO:0007669"/>
    <property type="project" value="UniProtKB-SubCell"/>
</dbReference>